<feature type="transmembrane region" description="Helical" evidence="13">
    <location>
        <begin position="108"/>
        <end position="131"/>
    </location>
</feature>
<evidence type="ECO:0000256" key="6">
    <source>
        <dbReference type="ARBA" id="ARBA00022692"/>
    </source>
</evidence>
<keyword evidence="10" id="KW-0408">Iron</keyword>
<dbReference type="KEGG" id="fil:BN1229_v1_2153"/>
<dbReference type="GO" id="GO:0005886">
    <property type="term" value="C:plasma membrane"/>
    <property type="evidence" value="ECO:0007669"/>
    <property type="project" value="UniProtKB-SubCell"/>
</dbReference>
<evidence type="ECO:0000313" key="15">
    <source>
        <dbReference type="EMBL" id="CPR19410.1"/>
    </source>
</evidence>
<dbReference type="GO" id="GO:0020037">
    <property type="term" value="F:heme binding"/>
    <property type="evidence" value="ECO:0007669"/>
    <property type="project" value="TreeGrafter"/>
</dbReference>
<dbReference type="Proteomes" id="UP000033187">
    <property type="component" value="Chromosome 1"/>
</dbReference>
<dbReference type="Gene3D" id="1.20.950.20">
    <property type="entry name" value="Transmembrane di-heme cytochromes, Chain C"/>
    <property type="match status" value="1"/>
</dbReference>
<dbReference type="InterPro" id="IPR011577">
    <property type="entry name" value="Cyt_b561_bac/Ni-Hgenase"/>
</dbReference>
<evidence type="ECO:0000313" key="16">
    <source>
        <dbReference type="Proteomes" id="UP000033187"/>
    </source>
</evidence>
<keyword evidence="7" id="KW-0479">Metal-binding</keyword>
<dbReference type="OrthoDB" id="1247465at2"/>
<evidence type="ECO:0000256" key="11">
    <source>
        <dbReference type="ARBA" id="ARBA00023136"/>
    </source>
</evidence>
<dbReference type="PANTHER" id="PTHR30529:SF1">
    <property type="entry name" value="CYTOCHROME B561 HOMOLOG 2"/>
    <property type="match status" value="1"/>
</dbReference>
<proteinExistence type="inferred from homology"/>
<protein>
    <submittedName>
        <fullName evidence="15">Cytochrome B561</fullName>
    </submittedName>
</protein>
<evidence type="ECO:0000256" key="5">
    <source>
        <dbReference type="ARBA" id="ARBA00022617"/>
    </source>
</evidence>
<evidence type="ECO:0000259" key="14">
    <source>
        <dbReference type="Pfam" id="PF01292"/>
    </source>
</evidence>
<dbReference type="InterPro" id="IPR052168">
    <property type="entry name" value="Cytochrome_b561_oxidase"/>
</dbReference>
<feature type="transmembrane region" description="Helical" evidence="13">
    <location>
        <begin position="67"/>
        <end position="88"/>
    </location>
</feature>
<dbReference type="PANTHER" id="PTHR30529">
    <property type="entry name" value="CYTOCHROME B561"/>
    <property type="match status" value="1"/>
</dbReference>
<keyword evidence="3" id="KW-0813">Transport</keyword>
<evidence type="ECO:0000256" key="2">
    <source>
        <dbReference type="ARBA" id="ARBA00004651"/>
    </source>
</evidence>
<keyword evidence="16" id="KW-1185">Reference proteome</keyword>
<evidence type="ECO:0000256" key="7">
    <source>
        <dbReference type="ARBA" id="ARBA00022723"/>
    </source>
</evidence>
<dbReference type="AlphaFoldDB" id="A0A0D6JGE4"/>
<dbReference type="RefSeq" id="WP_052743839.1">
    <property type="nucleotide sequence ID" value="NZ_LN829118.1"/>
</dbReference>
<feature type="transmembrane region" description="Helical" evidence="13">
    <location>
        <begin position="26"/>
        <end position="46"/>
    </location>
</feature>
<dbReference type="SUPFAM" id="SSF81342">
    <property type="entry name" value="Transmembrane di-heme cytochromes"/>
    <property type="match status" value="1"/>
</dbReference>
<evidence type="ECO:0000256" key="10">
    <source>
        <dbReference type="ARBA" id="ARBA00023004"/>
    </source>
</evidence>
<evidence type="ECO:0000256" key="1">
    <source>
        <dbReference type="ARBA" id="ARBA00001970"/>
    </source>
</evidence>
<dbReference type="EMBL" id="LN829119">
    <property type="protein sequence ID" value="CPR19410.1"/>
    <property type="molecule type" value="Genomic_DNA"/>
</dbReference>
<keyword evidence="8" id="KW-0249">Electron transport</keyword>
<dbReference type="KEGG" id="fiy:BN1229_v1_2153"/>
<comment type="subcellular location">
    <subcellularLocation>
        <location evidence="2">Cell membrane</location>
        <topology evidence="2">Multi-pass membrane protein</topology>
    </subcellularLocation>
</comment>
<feature type="domain" description="Cytochrome b561 bacterial/Ni-hydrogenase" evidence="14">
    <location>
        <begin position="19"/>
        <end position="192"/>
    </location>
</feature>
<evidence type="ECO:0000256" key="12">
    <source>
        <dbReference type="ARBA" id="ARBA00037975"/>
    </source>
</evidence>
<accession>A0A0D6JGE4</accession>
<evidence type="ECO:0000256" key="9">
    <source>
        <dbReference type="ARBA" id="ARBA00022989"/>
    </source>
</evidence>
<name>A0A0D6JGE4_9HYPH</name>
<evidence type="ECO:0000256" key="8">
    <source>
        <dbReference type="ARBA" id="ARBA00022982"/>
    </source>
</evidence>
<feature type="transmembrane region" description="Helical" evidence="13">
    <location>
        <begin position="152"/>
        <end position="180"/>
    </location>
</feature>
<keyword evidence="9 13" id="KW-1133">Transmembrane helix</keyword>
<evidence type="ECO:0000256" key="13">
    <source>
        <dbReference type="SAM" id="Phobius"/>
    </source>
</evidence>
<keyword evidence="4" id="KW-1003">Cell membrane</keyword>
<keyword evidence="11 13" id="KW-0472">Membrane</keyword>
<keyword evidence="6 13" id="KW-0812">Transmembrane</keyword>
<evidence type="ECO:0000256" key="4">
    <source>
        <dbReference type="ARBA" id="ARBA00022475"/>
    </source>
</evidence>
<comment type="similarity">
    <text evidence="12">Belongs to the cytochrome b561 family.</text>
</comment>
<dbReference type="GO" id="GO:0046872">
    <property type="term" value="F:metal ion binding"/>
    <property type="evidence" value="ECO:0007669"/>
    <property type="project" value="UniProtKB-KW"/>
</dbReference>
<keyword evidence="5" id="KW-0349">Heme</keyword>
<dbReference type="GO" id="GO:0009055">
    <property type="term" value="F:electron transfer activity"/>
    <property type="evidence" value="ECO:0007669"/>
    <property type="project" value="InterPro"/>
</dbReference>
<dbReference type="Pfam" id="PF01292">
    <property type="entry name" value="Ni_hydr_CYTB"/>
    <property type="match status" value="1"/>
</dbReference>
<dbReference type="GO" id="GO:0022904">
    <property type="term" value="P:respiratory electron transport chain"/>
    <property type="evidence" value="ECO:0007669"/>
    <property type="project" value="InterPro"/>
</dbReference>
<reference evidence="16" key="1">
    <citation type="submission" date="2015-02" db="EMBL/GenBank/DDBJ databases">
        <authorList>
            <person name="Chooi Y.-H."/>
        </authorList>
    </citation>
    <scope>NUCLEOTIDE SEQUENCE [LARGE SCALE GENOMIC DNA]</scope>
    <source>
        <strain evidence="16">strain Y</strain>
    </source>
</reference>
<organism evidence="15 16">
    <name type="scientific">Candidatus Filomicrobium marinum</name>
    <dbReference type="NCBI Taxonomy" id="1608628"/>
    <lineage>
        <taxon>Bacteria</taxon>
        <taxon>Pseudomonadati</taxon>
        <taxon>Pseudomonadota</taxon>
        <taxon>Alphaproteobacteria</taxon>
        <taxon>Hyphomicrobiales</taxon>
        <taxon>Hyphomicrobiaceae</taxon>
        <taxon>Filomicrobium</taxon>
    </lineage>
</organism>
<comment type="cofactor">
    <cofactor evidence="1">
        <name>heme b</name>
        <dbReference type="ChEBI" id="CHEBI:60344"/>
    </cofactor>
</comment>
<sequence length="197" mass="21816">MDKPSNETIATTSGDVEIYSLTARTLHWLVVVLLAVQIPVGFYMAYRGNDLNIWDALTNNLYSLHKLGGLAILAVVILRLLYRLTAGAPRHEPSLEGWQCVVSELNHWGLYLLLLVVPVLGYLGVAYFPALDAFGFKIPALVAPDKAMSETVFFWHMVGAFALLTLIAMHIGAALFHYIIRGDNVLGRMLPGLLRRV</sequence>
<gene>
    <name evidence="15" type="ORF">YBN1229_v1_2153</name>
</gene>
<evidence type="ECO:0000256" key="3">
    <source>
        <dbReference type="ARBA" id="ARBA00022448"/>
    </source>
</evidence>
<dbReference type="InterPro" id="IPR016174">
    <property type="entry name" value="Di-haem_cyt_TM"/>
</dbReference>